<accession>A0ABX0JFB6</accession>
<comment type="caution">
    <text evidence="2">The sequence shown here is derived from an EMBL/GenBank/DDBJ whole genome shotgun (WGS) entry which is preliminary data.</text>
</comment>
<dbReference type="Proteomes" id="UP001165962">
    <property type="component" value="Unassembled WGS sequence"/>
</dbReference>
<evidence type="ECO:0000259" key="1">
    <source>
        <dbReference type="Pfam" id="PF12690"/>
    </source>
</evidence>
<feature type="domain" description="Intracellular proteinase inhibitor BsuPI" evidence="1">
    <location>
        <begin position="1"/>
        <end position="71"/>
    </location>
</feature>
<dbReference type="EMBL" id="JAAOIW010000023">
    <property type="protein sequence ID" value="NHN34847.1"/>
    <property type="molecule type" value="Genomic_DNA"/>
</dbReference>
<sequence length="95" mass="10799">MSYGSGQQYDIFVYNEQNEEVFKWSNNKAFTSALIVRNLLKEGKLTFNEEWSLKNNKGNPIPPGNYTIVVRVMIGITSKTINPDDLTAKTILEVI</sequence>
<reference evidence="2" key="1">
    <citation type="submission" date="2020-03" db="EMBL/GenBank/DDBJ databases">
        <title>Draft sequencing of Paenibacilllus sp. S3N08.</title>
        <authorList>
            <person name="Kim D.-U."/>
        </authorList>
    </citation>
    <scope>NUCLEOTIDE SEQUENCE</scope>
    <source>
        <strain evidence="2">S3N08</strain>
    </source>
</reference>
<organism evidence="2 3">
    <name type="scientific">Paenibacillus agricola</name>
    <dbReference type="NCBI Taxonomy" id="2716264"/>
    <lineage>
        <taxon>Bacteria</taxon>
        <taxon>Bacillati</taxon>
        <taxon>Bacillota</taxon>
        <taxon>Bacilli</taxon>
        <taxon>Bacillales</taxon>
        <taxon>Paenibacillaceae</taxon>
        <taxon>Paenibacillus</taxon>
    </lineage>
</organism>
<evidence type="ECO:0000313" key="3">
    <source>
        <dbReference type="Proteomes" id="UP001165962"/>
    </source>
</evidence>
<evidence type="ECO:0000313" key="2">
    <source>
        <dbReference type="EMBL" id="NHN34847.1"/>
    </source>
</evidence>
<dbReference type="Pfam" id="PF12690">
    <property type="entry name" value="BsuPI"/>
    <property type="match status" value="1"/>
</dbReference>
<dbReference type="RefSeq" id="WP_166156720.1">
    <property type="nucleotide sequence ID" value="NZ_JAAOIW010000023.1"/>
</dbReference>
<dbReference type="InterPro" id="IPR038144">
    <property type="entry name" value="IPI"/>
</dbReference>
<protein>
    <recommendedName>
        <fullName evidence="1">Intracellular proteinase inhibitor BsuPI domain-containing protein</fullName>
    </recommendedName>
</protein>
<keyword evidence="3" id="KW-1185">Reference proteome</keyword>
<name>A0ABX0JFB6_9BACL</name>
<proteinExistence type="predicted"/>
<gene>
    <name evidence="2" type="ORF">G9U52_34450</name>
</gene>
<dbReference type="Gene3D" id="2.60.40.2360">
    <property type="entry name" value="Intracellular proteinase inhibitor BsuPI"/>
    <property type="match status" value="1"/>
</dbReference>
<dbReference type="InterPro" id="IPR020481">
    <property type="entry name" value="Intracell_prot_inh_BsuPI"/>
</dbReference>